<dbReference type="InterPro" id="IPR051471">
    <property type="entry name" value="Bacterial_PTS_sugar_comp"/>
</dbReference>
<reference evidence="3 4" key="1">
    <citation type="submission" date="2019-05" db="EMBL/GenBank/DDBJ databases">
        <title>Genome-based reclassification of Lactobacillus casei as Lactobacillus casei subsp. casei. subsp.nov., description of Lactobacillus casei subsp. zeae subsp. nov., and emended description of Lactobacillus casei.</title>
        <authorList>
            <person name="Huang C.-H."/>
        </authorList>
    </citation>
    <scope>NUCLEOTIDE SEQUENCE [LARGE SCALE GENOMIC DNA]</scope>
    <source>
        <strain evidence="3 4">CRBIP24.58</strain>
    </source>
</reference>
<proteinExistence type="predicted"/>
<evidence type="ECO:0000313" key="3">
    <source>
        <dbReference type="EMBL" id="TLF42401.1"/>
    </source>
</evidence>
<name>A0A5R8LYD5_LACZE</name>
<dbReference type="Pfam" id="PF03610">
    <property type="entry name" value="EIIA-man"/>
    <property type="match status" value="1"/>
</dbReference>
<dbReference type="InterPro" id="IPR036662">
    <property type="entry name" value="PTS_EIIA_man-typ_sf"/>
</dbReference>
<evidence type="ECO:0000256" key="1">
    <source>
        <dbReference type="ARBA" id="ARBA00022679"/>
    </source>
</evidence>
<evidence type="ECO:0000259" key="2">
    <source>
        <dbReference type="PROSITE" id="PS51096"/>
    </source>
</evidence>
<dbReference type="Gene3D" id="3.40.50.510">
    <property type="entry name" value="Phosphotransferase system, mannose-type IIA component"/>
    <property type="match status" value="1"/>
</dbReference>
<dbReference type="AlphaFoldDB" id="A0A5R8LYD5"/>
<evidence type="ECO:0000313" key="4">
    <source>
        <dbReference type="Proteomes" id="UP000307781"/>
    </source>
</evidence>
<dbReference type="GO" id="GO:0016740">
    <property type="term" value="F:transferase activity"/>
    <property type="evidence" value="ECO:0007669"/>
    <property type="project" value="UniProtKB-KW"/>
</dbReference>
<dbReference type="SUPFAM" id="SSF53062">
    <property type="entry name" value="PTS system fructose IIA component-like"/>
    <property type="match status" value="1"/>
</dbReference>
<keyword evidence="1" id="KW-0808">Transferase</keyword>
<dbReference type="InterPro" id="IPR004701">
    <property type="entry name" value="PTS_EIIA_man-typ"/>
</dbReference>
<dbReference type="GO" id="GO:0009401">
    <property type="term" value="P:phosphoenolpyruvate-dependent sugar phosphotransferase system"/>
    <property type="evidence" value="ECO:0007669"/>
    <property type="project" value="InterPro"/>
</dbReference>
<feature type="domain" description="PTS EIIA type-4" evidence="2">
    <location>
        <begin position="2"/>
        <end position="129"/>
    </location>
</feature>
<comment type="caution">
    <text evidence="3">The sequence shown here is derived from an EMBL/GenBank/DDBJ whole genome shotgun (WGS) entry which is preliminary data.</text>
</comment>
<dbReference type="Proteomes" id="UP000307781">
    <property type="component" value="Unassembled WGS sequence"/>
</dbReference>
<sequence length="138" mass="15278">MKRTIIIASHVTLAKGMAETLRFFAGEITNVQVLTAYVDNQSIDAAVNEIFDEAATDDEVIVLTDLKAGSVNQKFFKYIQRPHTQLVTGMNLALAMGIVMEPSTRYLTAERMETLVDQAKADLTYMNAISLDGDEDDE</sequence>
<organism evidence="3 4">
    <name type="scientific">Lacticaseibacillus zeae</name>
    <name type="common">Lactobacillus zeae</name>
    <dbReference type="NCBI Taxonomy" id="57037"/>
    <lineage>
        <taxon>Bacteria</taxon>
        <taxon>Bacillati</taxon>
        <taxon>Bacillota</taxon>
        <taxon>Bacilli</taxon>
        <taxon>Lactobacillales</taxon>
        <taxon>Lactobacillaceae</taxon>
        <taxon>Lacticaseibacillus</taxon>
    </lineage>
</organism>
<dbReference type="GO" id="GO:0016020">
    <property type="term" value="C:membrane"/>
    <property type="evidence" value="ECO:0007669"/>
    <property type="project" value="InterPro"/>
</dbReference>
<dbReference type="RefSeq" id="WP_138117822.1">
    <property type="nucleotide sequence ID" value="NZ_VBWN01000003.1"/>
</dbReference>
<dbReference type="PROSITE" id="PS51096">
    <property type="entry name" value="PTS_EIIA_TYPE_4"/>
    <property type="match status" value="1"/>
</dbReference>
<gene>
    <name evidence="3" type="ORF">FEI14_05785</name>
</gene>
<dbReference type="PANTHER" id="PTHR33799">
    <property type="entry name" value="PTS PERMEASE-RELATED-RELATED"/>
    <property type="match status" value="1"/>
</dbReference>
<accession>A0A5R8LYD5</accession>
<protein>
    <submittedName>
        <fullName evidence="3">PTS N-acetylglucosamine transporter subunit IIBC</fullName>
    </submittedName>
</protein>
<dbReference type="PANTHER" id="PTHR33799:SF1">
    <property type="entry name" value="PTS SYSTEM MANNOSE-SPECIFIC EIIAB COMPONENT-RELATED"/>
    <property type="match status" value="1"/>
</dbReference>
<dbReference type="EMBL" id="VBWN01000003">
    <property type="protein sequence ID" value="TLF42401.1"/>
    <property type="molecule type" value="Genomic_DNA"/>
</dbReference>